<reference evidence="2" key="1">
    <citation type="journal article" date="2014" name="Front. Microbiol.">
        <title>High frequency of phylogenetically diverse reductive dehalogenase-homologous genes in deep subseafloor sedimentary metagenomes.</title>
        <authorList>
            <person name="Kawai M."/>
            <person name="Futagami T."/>
            <person name="Toyoda A."/>
            <person name="Takaki Y."/>
            <person name="Nishi S."/>
            <person name="Hori S."/>
            <person name="Arai W."/>
            <person name="Tsubouchi T."/>
            <person name="Morono Y."/>
            <person name="Uchiyama I."/>
            <person name="Ito T."/>
            <person name="Fujiyama A."/>
            <person name="Inagaki F."/>
            <person name="Takami H."/>
        </authorList>
    </citation>
    <scope>NUCLEOTIDE SEQUENCE</scope>
    <source>
        <strain evidence="2">Expedition CK06-06</strain>
    </source>
</reference>
<feature type="transmembrane region" description="Helical" evidence="1">
    <location>
        <begin position="30"/>
        <end position="47"/>
    </location>
</feature>
<evidence type="ECO:0000313" key="2">
    <source>
        <dbReference type="EMBL" id="GAI41780.1"/>
    </source>
</evidence>
<keyword evidence="1" id="KW-0812">Transmembrane</keyword>
<organism evidence="2">
    <name type="scientific">marine sediment metagenome</name>
    <dbReference type="NCBI Taxonomy" id="412755"/>
    <lineage>
        <taxon>unclassified sequences</taxon>
        <taxon>metagenomes</taxon>
        <taxon>ecological metagenomes</taxon>
    </lineage>
</organism>
<gene>
    <name evidence="2" type="ORF">S06H3_39086</name>
</gene>
<name>X1PRQ1_9ZZZZ</name>
<protein>
    <submittedName>
        <fullName evidence="2">Uncharacterized protein</fullName>
    </submittedName>
</protein>
<keyword evidence="1" id="KW-0472">Membrane</keyword>
<keyword evidence="1" id="KW-1133">Transmembrane helix</keyword>
<dbReference type="EMBL" id="BARV01023873">
    <property type="protein sequence ID" value="GAI41780.1"/>
    <property type="molecule type" value="Genomic_DNA"/>
</dbReference>
<accession>X1PRQ1</accession>
<proteinExistence type="predicted"/>
<sequence>MIGMLSIIAGVDETFVTNTTAHIGELFTDLGLLIALVIGIPLGFYVIRKAISLVRTR</sequence>
<comment type="caution">
    <text evidence="2">The sequence shown here is derived from an EMBL/GenBank/DDBJ whole genome shotgun (WGS) entry which is preliminary data.</text>
</comment>
<dbReference type="AlphaFoldDB" id="X1PRQ1"/>
<evidence type="ECO:0000256" key="1">
    <source>
        <dbReference type="SAM" id="Phobius"/>
    </source>
</evidence>